<protein>
    <submittedName>
        <fullName evidence="2">Uncharacterized protein</fullName>
    </submittedName>
</protein>
<accession>A0A1C3CTF1</accession>
<feature type="coiled-coil region" evidence="1">
    <location>
        <begin position="58"/>
        <end position="88"/>
    </location>
</feature>
<reference evidence="2 3" key="1">
    <citation type="submission" date="2016-07" db="EMBL/GenBank/DDBJ databases">
        <title>Acinetobacter sp. ANC 4603.</title>
        <authorList>
            <person name="Radolfova-Krizova L."/>
            <person name="Nemec A."/>
        </authorList>
    </citation>
    <scope>NUCLEOTIDE SEQUENCE [LARGE SCALE GENOMIC DNA]</scope>
    <source>
        <strain evidence="2 3">ANC 4603</strain>
    </source>
</reference>
<dbReference type="OrthoDB" id="6689016at2"/>
<comment type="caution">
    <text evidence="2">The sequence shown here is derived from an EMBL/GenBank/DDBJ whole genome shotgun (WGS) entry which is preliminary data.</text>
</comment>
<name>A0A1C3CTF1_9GAMM</name>
<dbReference type="RefSeq" id="WP_068889484.1">
    <property type="nucleotide sequence ID" value="NZ_CBCRUU010000015.1"/>
</dbReference>
<dbReference type="STRING" id="1891224.BBP83_12610"/>
<keyword evidence="1" id="KW-0175">Coiled coil</keyword>
<evidence type="ECO:0000313" key="2">
    <source>
        <dbReference type="EMBL" id="ODA11997.1"/>
    </source>
</evidence>
<gene>
    <name evidence="2" type="ORF">BBP83_12610</name>
</gene>
<dbReference type="Proteomes" id="UP000186553">
    <property type="component" value="Unassembled WGS sequence"/>
</dbReference>
<dbReference type="AlphaFoldDB" id="A0A1C3CTF1"/>
<keyword evidence="3" id="KW-1185">Reference proteome</keyword>
<organism evidence="2 3">
    <name type="scientific">Acinetobacter celticus</name>
    <dbReference type="NCBI Taxonomy" id="1891224"/>
    <lineage>
        <taxon>Bacteria</taxon>
        <taxon>Pseudomonadati</taxon>
        <taxon>Pseudomonadota</taxon>
        <taxon>Gammaproteobacteria</taxon>
        <taxon>Moraxellales</taxon>
        <taxon>Moraxellaceae</taxon>
        <taxon>Acinetobacter</taxon>
    </lineage>
</organism>
<evidence type="ECO:0000313" key="3">
    <source>
        <dbReference type="Proteomes" id="UP000186553"/>
    </source>
</evidence>
<dbReference type="EMBL" id="MBDL01000013">
    <property type="protein sequence ID" value="ODA11997.1"/>
    <property type="molecule type" value="Genomic_DNA"/>
</dbReference>
<proteinExistence type="predicted"/>
<sequence length="164" mass="19576">MHKTLYEALTIAFPELKEAPLPDEQDNFESFKTWMNQFYSNLQQLNMMDFRQSGIDECHRLQQLNIDLDELRNQIENEMGVFDEMYEDDHPDPQAVYAYDSELIFNVIFNNIKLFVEPYDLALLVIEQENPYWFVVPNNEELTHQIITTYNHIFGDEEPMVLID</sequence>
<evidence type="ECO:0000256" key="1">
    <source>
        <dbReference type="SAM" id="Coils"/>
    </source>
</evidence>